<dbReference type="EC" id="7.6.2.1" evidence="16"/>
<dbReference type="SUPFAM" id="SSF81665">
    <property type="entry name" value="Calcium ATPase, transmembrane domain M"/>
    <property type="match status" value="1"/>
</dbReference>
<feature type="binding site" evidence="14">
    <location>
        <position position="442"/>
    </location>
    <ligand>
        <name>ATP</name>
        <dbReference type="ChEBI" id="CHEBI:30616"/>
    </ligand>
</feature>
<feature type="binding site" evidence="14">
    <location>
        <position position="620"/>
    </location>
    <ligand>
        <name>ATP</name>
        <dbReference type="ChEBI" id="CHEBI:30616"/>
    </ligand>
</feature>
<evidence type="ECO:0000256" key="10">
    <source>
        <dbReference type="ARBA" id="ARBA00022989"/>
    </source>
</evidence>
<organism evidence="21 22">
    <name type="scientific">Paramormyrops kingsleyae</name>
    <dbReference type="NCBI Taxonomy" id="1676925"/>
    <lineage>
        <taxon>Eukaryota</taxon>
        <taxon>Metazoa</taxon>
        <taxon>Chordata</taxon>
        <taxon>Craniata</taxon>
        <taxon>Vertebrata</taxon>
        <taxon>Euteleostomi</taxon>
        <taxon>Actinopterygii</taxon>
        <taxon>Neopterygii</taxon>
        <taxon>Teleostei</taxon>
        <taxon>Osteoglossocephala</taxon>
        <taxon>Osteoglossomorpha</taxon>
        <taxon>Osteoglossiformes</taxon>
        <taxon>Mormyridae</taxon>
        <taxon>Paramormyrops</taxon>
    </lineage>
</organism>
<evidence type="ECO:0000256" key="11">
    <source>
        <dbReference type="ARBA" id="ARBA00023136"/>
    </source>
</evidence>
<evidence type="ECO:0000256" key="8">
    <source>
        <dbReference type="ARBA" id="ARBA00022842"/>
    </source>
</evidence>
<evidence type="ECO:0000256" key="16">
    <source>
        <dbReference type="RuleBase" id="RU362033"/>
    </source>
</evidence>
<evidence type="ECO:0000256" key="5">
    <source>
        <dbReference type="ARBA" id="ARBA00022723"/>
    </source>
</evidence>
<evidence type="ECO:0000256" key="4">
    <source>
        <dbReference type="ARBA" id="ARBA00022692"/>
    </source>
</evidence>
<keyword evidence="9 16" id="KW-1278">Translocase</keyword>
<evidence type="ECO:0000259" key="19">
    <source>
        <dbReference type="Pfam" id="PF16209"/>
    </source>
</evidence>
<dbReference type="Gene3D" id="3.40.1110.10">
    <property type="entry name" value="Calcium-transporting ATPase, cytoplasmic domain N"/>
    <property type="match status" value="1"/>
</dbReference>
<dbReference type="GO" id="GO:0005524">
    <property type="term" value="F:ATP binding"/>
    <property type="evidence" value="ECO:0007669"/>
    <property type="project" value="UniProtKB-UniRule"/>
</dbReference>
<dbReference type="GO" id="GO:0140326">
    <property type="term" value="F:ATPase-coupled intramembrane lipid transporter activity"/>
    <property type="evidence" value="ECO:0007669"/>
    <property type="project" value="UniProtKB-EC"/>
</dbReference>
<feature type="transmembrane region" description="Helical" evidence="16">
    <location>
        <begin position="1006"/>
        <end position="1028"/>
    </location>
</feature>
<dbReference type="GO" id="GO:0007030">
    <property type="term" value="P:Golgi organization"/>
    <property type="evidence" value="ECO:0007669"/>
    <property type="project" value="TreeGrafter"/>
</dbReference>
<protein>
    <recommendedName>
        <fullName evidence="16">Phospholipid-transporting ATPase</fullName>
        <ecNumber evidence="16">7.6.2.1</ecNumber>
    </recommendedName>
</protein>
<evidence type="ECO:0000256" key="14">
    <source>
        <dbReference type="PIRSR" id="PIRSR606539-2"/>
    </source>
</evidence>
<evidence type="ECO:0000256" key="15">
    <source>
        <dbReference type="PIRSR" id="PIRSR606539-3"/>
    </source>
</evidence>
<dbReference type="FunFam" id="3.40.50.1000:FF:000001">
    <property type="entry name" value="Phospholipid-transporting ATPase IC"/>
    <property type="match status" value="1"/>
</dbReference>
<dbReference type="SFLD" id="SFLDF00027">
    <property type="entry name" value="p-type_atpase"/>
    <property type="match status" value="1"/>
</dbReference>
<feature type="region of interest" description="Disordered" evidence="18">
    <location>
        <begin position="1040"/>
        <end position="1062"/>
    </location>
</feature>
<feature type="binding site" evidence="14">
    <location>
        <position position="762"/>
    </location>
    <ligand>
        <name>ATP</name>
        <dbReference type="ChEBI" id="CHEBI:30616"/>
    </ligand>
</feature>
<feature type="binding site" evidence="15">
    <location>
        <position position="353"/>
    </location>
    <ligand>
        <name>Mg(2+)</name>
        <dbReference type="ChEBI" id="CHEBI:18420"/>
    </ligand>
</feature>
<dbReference type="PRINTS" id="PR00119">
    <property type="entry name" value="CATATPASE"/>
</dbReference>
<feature type="coiled-coil region" evidence="17">
    <location>
        <begin position="554"/>
        <end position="581"/>
    </location>
</feature>
<feature type="transmembrane region" description="Helical" evidence="16">
    <location>
        <begin position="236"/>
        <end position="259"/>
    </location>
</feature>
<feature type="compositionally biased region" description="Basic residues" evidence="18">
    <location>
        <begin position="1052"/>
        <end position="1061"/>
    </location>
</feature>
<dbReference type="PANTHER" id="PTHR24092:SF52">
    <property type="entry name" value="PHOSPHOLIPID-TRANSPORTING ATPASE FETA"/>
    <property type="match status" value="1"/>
</dbReference>
<feature type="binding site" evidence="14">
    <location>
        <position position="621"/>
    </location>
    <ligand>
        <name>ATP</name>
        <dbReference type="ChEBI" id="CHEBI:30616"/>
    </ligand>
</feature>
<feature type="binding site" evidence="14">
    <location>
        <position position="622"/>
    </location>
    <ligand>
        <name>ATP</name>
        <dbReference type="ChEBI" id="CHEBI:30616"/>
    </ligand>
</feature>
<evidence type="ECO:0000313" key="22">
    <source>
        <dbReference type="Proteomes" id="UP000261540"/>
    </source>
</evidence>
<evidence type="ECO:0000256" key="9">
    <source>
        <dbReference type="ARBA" id="ARBA00022967"/>
    </source>
</evidence>
<evidence type="ECO:0000256" key="6">
    <source>
        <dbReference type="ARBA" id="ARBA00022741"/>
    </source>
</evidence>
<reference evidence="21" key="2">
    <citation type="submission" date="2025-09" db="UniProtKB">
        <authorList>
            <consortium name="Ensembl"/>
        </authorList>
    </citation>
    <scope>IDENTIFICATION</scope>
</reference>
<feature type="binding site" evidence="14">
    <location>
        <position position="351"/>
    </location>
    <ligand>
        <name>ATP</name>
        <dbReference type="ChEBI" id="CHEBI:30616"/>
    </ligand>
</feature>
<dbReference type="Gene3D" id="3.40.50.1000">
    <property type="entry name" value="HAD superfamily/HAD-like"/>
    <property type="match status" value="1"/>
</dbReference>
<dbReference type="GO" id="GO:0000287">
    <property type="term" value="F:magnesium ion binding"/>
    <property type="evidence" value="ECO:0007669"/>
    <property type="project" value="UniProtKB-UniRule"/>
</dbReference>
<feature type="binding site" evidence="14">
    <location>
        <position position="739"/>
    </location>
    <ligand>
        <name>ATP</name>
        <dbReference type="ChEBI" id="CHEBI:30616"/>
    </ligand>
</feature>
<feature type="transmembrane region" description="Helical" evidence="16">
    <location>
        <begin position="938"/>
        <end position="956"/>
    </location>
</feature>
<evidence type="ECO:0000256" key="2">
    <source>
        <dbReference type="ARBA" id="ARBA00004141"/>
    </source>
</evidence>
<dbReference type="InterPro" id="IPR044492">
    <property type="entry name" value="P_typ_ATPase_HD_dom"/>
</dbReference>
<keyword evidence="7 14" id="KW-0067">ATP-binding</keyword>
<feature type="binding site" evidence="14">
    <location>
        <position position="540"/>
    </location>
    <ligand>
        <name>ATP</name>
        <dbReference type="ChEBI" id="CHEBI:30616"/>
    </ligand>
</feature>
<feature type="transmembrane region" description="Helical" evidence="16">
    <location>
        <begin position="849"/>
        <end position="869"/>
    </location>
</feature>
<evidence type="ECO:0000256" key="13">
    <source>
        <dbReference type="PIRSR" id="PIRSR606539-1"/>
    </source>
</evidence>
<evidence type="ECO:0000256" key="12">
    <source>
        <dbReference type="ARBA" id="ARBA00034036"/>
    </source>
</evidence>
<keyword evidence="11 16" id="KW-0472">Membrane</keyword>
<dbReference type="InterPro" id="IPR018303">
    <property type="entry name" value="ATPase_P-typ_P_site"/>
</dbReference>
<evidence type="ECO:0000256" key="1">
    <source>
        <dbReference type="ARBA" id="ARBA00001946"/>
    </source>
</evidence>
<feature type="binding site" evidence="14">
    <location>
        <position position="733"/>
    </location>
    <ligand>
        <name>ATP</name>
        <dbReference type="ChEBI" id="CHEBI:30616"/>
    </ligand>
</feature>
<evidence type="ECO:0000256" key="18">
    <source>
        <dbReference type="SAM" id="MobiDB-lite"/>
    </source>
</evidence>
<dbReference type="InterPro" id="IPR032630">
    <property type="entry name" value="P_typ_ATPase_c"/>
</dbReference>
<feature type="transmembrane region" description="Helical" evidence="16">
    <location>
        <begin position="816"/>
        <end position="837"/>
    </location>
</feature>
<dbReference type="FunFam" id="3.40.50.1000:FF:000014">
    <property type="entry name" value="Phospholipid-transporting ATPase"/>
    <property type="match status" value="1"/>
</dbReference>
<feature type="binding site" evidence="15">
    <location>
        <position position="351"/>
    </location>
    <ligand>
        <name>Mg(2+)</name>
        <dbReference type="ChEBI" id="CHEBI:18420"/>
    </ligand>
</feature>
<keyword evidence="17" id="KW-0175">Coiled coil</keyword>
<feature type="transmembrane region" description="Helical" evidence="16">
    <location>
        <begin position="279"/>
        <end position="303"/>
    </location>
</feature>
<feature type="binding site" evidence="14">
    <location>
        <position position="352"/>
    </location>
    <ligand>
        <name>ATP</name>
        <dbReference type="ChEBI" id="CHEBI:30616"/>
    </ligand>
</feature>
<dbReference type="NCBIfam" id="TIGR01652">
    <property type="entry name" value="ATPase-Plipid"/>
    <property type="match status" value="1"/>
</dbReference>
<feature type="transmembrane region" description="Helical" evidence="16">
    <location>
        <begin position="968"/>
        <end position="994"/>
    </location>
</feature>
<dbReference type="GeneTree" id="ENSGT00940000161917"/>
<feature type="binding site" evidence="14">
    <location>
        <position position="763"/>
    </location>
    <ligand>
        <name>ATP</name>
        <dbReference type="ChEBI" id="CHEBI:30616"/>
    </ligand>
</feature>
<comment type="similarity">
    <text evidence="3 16">Belongs to the cation transport ATPase (P-type) (TC 3.A.3) family. Type IV subfamily.</text>
</comment>
<dbReference type="PANTHER" id="PTHR24092">
    <property type="entry name" value="PROBABLE PHOSPHOLIPID-TRANSPORTING ATPASE"/>
    <property type="match status" value="1"/>
</dbReference>
<dbReference type="InterPro" id="IPR006539">
    <property type="entry name" value="P-type_ATPase_IV"/>
</dbReference>
<dbReference type="GO" id="GO:0016887">
    <property type="term" value="F:ATP hydrolysis activity"/>
    <property type="evidence" value="ECO:0007669"/>
    <property type="project" value="InterPro"/>
</dbReference>
<comment type="subcellular location">
    <subcellularLocation>
        <location evidence="2 16">Membrane</location>
        <topology evidence="2 16">Multi-pass membrane protein</topology>
    </subcellularLocation>
</comment>
<evidence type="ECO:0000259" key="20">
    <source>
        <dbReference type="Pfam" id="PF16212"/>
    </source>
</evidence>
<keyword evidence="4 16" id="KW-0812">Transmembrane</keyword>
<feature type="binding site" evidence="14">
    <location>
        <position position="483"/>
    </location>
    <ligand>
        <name>ATP</name>
        <dbReference type="ChEBI" id="CHEBI:30616"/>
    </ligand>
</feature>
<name>A0A3B3T111_9TELE</name>
<dbReference type="GO" id="GO:0005886">
    <property type="term" value="C:plasma membrane"/>
    <property type="evidence" value="ECO:0007669"/>
    <property type="project" value="TreeGrafter"/>
</dbReference>
<feature type="transmembrane region" description="Helical" evidence="16">
    <location>
        <begin position="899"/>
        <end position="918"/>
    </location>
</feature>
<dbReference type="Pfam" id="PF16209">
    <property type="entry name" value="PhoLip_ATPase_N"/>
    <property type="match status" value="1"/>
</dbReference>
<dbReference type="NCBIfam" id="TIGR01494">
    <property type="entry name" value="ATPase_P-type"/>
    <property type="match status" value="1"/>
</dbReference>
<feature type="binding site" evidence="14">
    <location>
        <position position="506"/>
    </location>
    <ligand>
        <name>ATP</name>
        <dbReference type="ChEBI" id="CHEBI:30616"/>
    </ligand>
</feature>
<dbReference type="AlphaFoldDB" id="A0A3B3T111"/>
<comment type="catalytic activity">
    <reaction evidence="12 16">
        <text>ATP + H2O + phospholipidSide 1 = ADP + phosphate + phospholipidSide 2.</text>
        <dbReference type="EC" id="7.6.2.1"/>
    </reaction>
</comment>
<dbReference type="GO" id="GO:0005802">
    <property type="term" value="C:trans-Golgi network"/>
    <property type="evidence" value="ECO:0007669"/>
    <property type="project" value="TreeGrafter"/>
</dbReference>
<feature type="domain" description="P-type ATPase N-terminal" evidence="19">
    <location>
        <begin position="11"/>
        <end position="76"/>
    </location>
</feature>
<evidence type="ECO:0000256" key="17">
    <source>
        <dbReference type="SAM" id="Coils"/>
    </source>
</evidence>
<evidence type="ECO:0000256" key="7">
    <source>
        <dbReference type="ARBA" id="ARBA00022840"/>
    </source>
</evidence>
<accession>A0A3B3T111</accession>
<dbReference type="Pfam" id="PF13246">
    <property type="entry name" value="Cation_ATPase"/>
    <property type="match status" value="1"/>
</dbReference>
<dbReference type="PROSITE" id="PS00154">
    <property type="entry name" value="ATPASE_E1_E2"/>
    <property type="match status" value="1"/>
</dbReference>
<dbReference type="Pfam" id="PF16212">
    <property type="entry name" value="PhoLip_ATPase_C"/>
    <property type="match status" value="1"/>
</dbReference>
<dbReference type="SUPFAM" id="SSF81660">
    <property type="entry name" value="Metal cation-transporting ATPase, ATP-binding domain N"/>
    <property type="match status" value="1"/>
</dbReference>
<dbReference type="InterPro" id="IPR001757">
    <property type="entry name" value="P_typ_ATPase"/>
</dbReference>
<dbReference type="InterPro" id="IPR023299">
    <property type="entry name" value="ATPase_P-typ_cyto_dom_N"/>
</dbReference>
<dbReference type="Proteomes" id="UP000261540">
    <property type="component" value="Unplaced"/>
</dbReference>
<feature type="binding site" evidence="15">
    <location>
        <position position="763"/>
    </location>
    <ligand>
        <name>Mg(2+)</name>
        <dbReference type="ChEBI" id="CHEBI:18420"/>
    </ligand>
</feature>
<feature type="compositionally biased region" description="Polar residues" evidence="18">
    <location>
        <begin position="1098"/>
        <end position="1127"/>
    </location>
</feature>
<feature type="region of interest" description="Disordered" evidence="18">
    <location>
        <begin position="1088"/>
        <end position="1128"/>
    </location>
</feature>
<keyword evidence="8 15" id="KW-0460">Magnesium</keyword>
<keyword evidence="22" id="KW-1185">Reference proteome</keyword>
<evidence type="ECO:0000313" key="21">
    <source>
        <dbReference type="Ensembl" id="ENSPKIP00000036350.1"/>
    </source>
</evidence>
<dbReference type="InterPro" id="IPR036412">
    <property type="entry name" value="HAD-like_sf"/>
</dbReference>
<sequence length="1138" mass="129754">CYLLEETRRLKANDREFNQQYNYATNAIKTSKYNVFTFLPLNLFEQFQRIANAYFLFLLILQVIPQISSLSWFTTVVPLVLVLAITAAKDASDDIDEKWMNVQVGDIIKLENNKFVTVQIPVFLKNLGCQTIERDLLFLYGCSLQVICNYLLLYIFPGVVDCEAPNNRLDRFTGTLTYNGQKYSLDNEKILLRGCTLRNTEWCFGLVIFAGQDTKLMMNCGKATFKRTSVDRMMNILVLCIFVLLAIMCIILAVGNGIWEQQEENFTTFLPRQDGVNAAFSGFLTFWSYIIILNTVVPISLYVSVEIIRLGNSFYIDWDRKMYYARSDTPAEARTTTLNEELGQIKYIFSDKTGTLTQNIMTFNKCSINGKSYGTETEKVDFSYNPLADPKFSFCDHSLVEAVKLGKPEVHNFFRLLSLCHTAMAEEKSEGNLLYQAQSPDEGALVTATRNFGFVFRSRTPEMITVMEMGIQRNYDLLAILDFNNVRKRMSVIVRSPEGKLSLYCKGADTIVYERLHESCKRLMDVTTEHLNEFAGDGLRTLVMAYRDLEEGYIEDWKQRYDEASTALDDREEKLDELYEEIEKDMLLLGATGIEDKLQDGVSQTIEQLSKADIKIWVLTGDKQETAENIGYACNMLREEMNDIFIVAGNSAEEVKEELRAACLKMKPDSNNDDVTIAKGILGKKLKVVEDEPVNGEYGLVINGHSLAYALEKPMELELLRTACMCKTVICCRVTPLQKAQVVQLVKKYKRAVTLAIGDGANDVSMIRAAHIGVGISGQEGMQAVLSSDFSFAQFRFLQRLLLVHGRWSYLRMCKFLRYFFYKNFTFTFVHFWYAFFCGFSAQTVYDEWFITLYNLVYTALPVLGMSLFDQDVNDRWSFQYPQLYVPGQRNMYFSKGTFAACVVHSIYSSLVVFFIPYAAMYNTVRNDGKDVADYQSFALLAQTCLLILGLEMNYWTAVTHFFVWGSLAIYFAITFTMYSNGMFLIFTSAFPFIGVARNTLNQANVWLTILLTTILCVLPVVAYRFLLMQLQPTINDKVVRQTKASPPPPPRRTRIRRTSTRRSGYAFSHAQGYGDLMTSKRFLRRPPAGRTAAFSPPSRSTGFLPTSRSAGYSPTGRQPNHAQAETSLEMYRAVREA</sequence>
<proteinExistence type="inferred from homology"/>
<dbReference type="SUPFAM" id="SSF56784">
    <property type="entry name" value="HAD-like"/>
    <property type="match status" value="1"/>
</dbReference>
<reference evidence="21" key="1">
    <citation type="submission" date="2025-08" db="UniProtKB">
        <authorList>
            <consortium name="Ensembl"/>
        </authorList>
    </citation>
    <scope>IDENTIFICATION</scope>
</reference>
<dbReference type="Ensembl" id="ENSPKIT00000017296.1">
    <property type="protein sequence ID" value="ENSPKIP00000036350.1"/>
    <property type="gene ID" value="ENSPKIG00000014900.1"/>
</dbReference>
<dbReference type="GO" id="GO:0045332">
    <property type="term" value="P:phospholipid translocation"/>
    <property type="evidence" value="ECO:0007669"/>
    <property type="project" value="TreeGrafter"/>
</dbReference>
<dbReference type="SFLD" id="SFLDG00002">
    <property type="entry name" value="C1.7:_P-type_atpase_like"/>
    <property type="match status" value="1"/>
</dbReference>
<keyword evidence="6 14" id="KW-0547">Nucleotide-binding</keyword>
<dbReference type="FunFam" id="3.40.1110.10:FF:000188">
    <property type="entry name" value="Phospholipid-transporting ATPase"/>
    <property type="match status" value="1"/>
</dbReference>
<comment type="cofactor">
    <cofactor evidence="1 15">
        <name>Mg(2+)</name>
        <dbReference type="ChEBI" id="CHEBI:18420"/>
    </cofactor>
</comment>
<feature type="binding site" evidence="14">
    <location>
        <position position="353"/>
    </location>
    <ligand>
        <name>ATP</name>
        <dbReference type="ChEBI" id="CHEBI:30616"/>
    </ligand>
</feature>
<dbReference type="SFLD" id="SFLDS00003">
    <property type="entry name" value="Haloacid_Dehalogenase"/>
    <property type="match status" value="1"/>
</dbReference>
<feature type="binding site" evidence="15">
    <location>
        <position position="759"/>
    </location>
    <ligand>
        <name>Mg(2+)</name>
        <dbReference type="ChEBI" id="CHEBI:18420"/>
    </ligand>
</feature>
<feature type="active site" description="4-aspartylphosphate intermediate" evidence="13">
    <location>
        <position position="351"/>
    </location>
</feature>
<keyword evidence="5 15" id="KW-0479">Metal-binding</keyword>
<feature type="domain" description="P-type ATPase C-terminal" evidence="20">
    <location>
        <begin position="785"/>
        <end position="1034"/>
    </location>
</feature>
<dbReference type="InterPro" id="IPR032631">
    <property type="entry name" value="P-type_ATPase_N"/>
</dbReference>
<keyword evidence="10 16" id="KW-1133">Transmembrane helix</keyword>
<dbReference type="InterPro" id="IPR023214">
    <property type="entry name" value="HAD_sf"/>
</dbReference>
<evidence type="ECO:0000256" key="3">
    <source>
        <dbReference type="ARBA" id="ARBA00008109"/>
    </source>
</evidence>
<dbReference type="InterPro" id="IPR023298">
    <property type="entry name" value="ATPase_P-typ_TM_dom_sf"/>
</dbReference>
<dbReference type="CDD" id="cd02073">
    <property type="entry name" value="P-type_ATPase_APLT_Dnf-like"/>
    <property type="match status" value="1"/>
</dbReference>